<name>A0A450UDY5_9GAMM</name>
<dbReference type="PANTHER" id="PTHR10098:SF106">
    <property type="entry name" value="TETRATRICOPEPTIDE REPEAT PROTEIN 28-LIKE PROTEIN"/>
    <property type="match status" value="1"/>
</dbReference>
<dbReference type="InterPro" id="IPR011990">
    <property type="entry name" value="TPR-like_helical_dom_sf"/>
</dbReference>
<dbReference type="SUPFAM" id="SSF48452">
    <property type="entry name" value="TPR-like"/>
    <property type="match status" value="3"/>
</dbReference>
<reference evidence="2" key="1">
    <citation type="submission" date="2019-02" db="EMBL/GenBank/DDBJ databases">
        <authorList>
            <person name="Gruber-Vodicka R. H."/>
            <person name="Seah K. B. B."/>
        </authorList>
    </citation>
    <scope>NUCLEOTIDE SEQUENCE</scope>
    <source>
        <strain evidence="2">BECK_M6</strain>
    </source>
</reference>
<evidence type="ECO:0000313" key="2">
    <source>
        <dbReference type="EMBL" id="VFJ90604.1"/>
    </source>
</evidence>
<dbReference type="EMBL" id="CAADFH010000012">
    <property type="protein sequence ID" value="VFJ90604.1"/>
    <property type="molecule type" value="Genomic_DNA"/>
</dbReference>
<dbReference type="AlphaFoldDB" id="A0A450UDY5"/>
<proteinExistence type="predicted"/>
<dbReference type="Gene3D" id="1.25.40.10">
    <property type="entry name" value="Tetratricopeptide repeat domain"/>
    <property type="match status" value="3"/>
</dbReference>
<keyword evidence="1" id="KW-1133">Transmembrane helix</keyword>
<keyword evidence="1" id="KW-0472">Membrane</keyword>
<protein>
    <submittedName>
        <fullName evidence="2">Flp pilus assembly protein TadD, contains TPR repeats</fullName>
    </submittedName>
</protein>
<keyword evidence="1" id="KW-0812">Transmembrane</keyword>
<evidence type="ECO:0000256" key="1">
    <source>
        <dbReference type="SAM" id="Phobius"/>
    </source>
</evidence>
<feature type="transmembrane region" description="Helical" evidence="1">
    <location>
        <begin position="32"/>
        <end position="52"/>
    </location>
</feature>
<gene>
    <name evidence="2" type="ORF">BECKLFY1418A_GA0070994_101226</name>
</gene>
<accession>A0A450UDY5</accession>
<dbReference type="SMART" id="SM00028">
    <property type="entry name" value="TPR"/>
    <property type="match status" value="8"/>
</dbReference>
<sequence length="619" mass="68541">MTFFDHFVQAFMDNRLIGLITNLFTGDNLQRLVFSVTSIGVLFSIGWGIFTYRKSRATRQTRNKKTTTGEIIDAFGDMSEEERGRTVAALSALYRIERTEPEKAAAVQKAISLLKKGDTARAEDILRRHLESQRLAGRNALREAAATARHLGAFVYLHDTRKALESYREAVVLDPEALEGWLDLGRVARRAGDSDEALRASRELMGRAQQQRQIRWQAIAHLELGDIDALRGDGSAASKRYQQTETLLKRWVEQDPNDPQRQRDLSVSHNKIGDMHVANGDGARALAAYQDGLLIARRLTELDPGNTEWQRDLSVSFDRVGDMHVANGDGARALAAYQDGLSIREKLTEIDPGNSQWQRDLSVSHNKIGDMHRANGDGAKALAAYQDGLLIARKLTELDPGNSQWQRDLSVSFNRVGDMHKANGDGARALAAYQDGLLIARKLTELDPGNSEWQRDLSVSHNKIGDMHRANGDGAKALAAYQDGLLIARKLTELDPGNSEWQRDLSVSHNKIGDMHKANGDGARALAAYQDGLSIREKLTELDPMRVEWKTDVAVSLWKMSALETDGAQRAGWLREALDILEPLAGEDRLAAEQREWIAVIKAALAESGPTGQPNGRAP</sequence>
<dbReference type="PANTHER" id="PTHR10098">
    <property type="entry name" value="RAPSYN-RELATED"/>
    <property type="match status" value="1"/>
</dbReference>
<organism evidence="2">
    <name type="scientific">Candidatus Kentrum sp. LFY</name>
    <dbReference type="NCBI Taxonomy" id="2126342"/>
    <lineage>
        <taxon>Bacteria</taxon>
        <taxon>Pseudomonadati</taxon>
        <taxon>Pseudomonadota</taxon>
        <taxon>Gammaproteobacteria</taxon>
        <taxon>Candidatus Kentrum</taxon>
    </lineage>
</organism>
<dbReference type="InterPro" id="IPR019734">
    <property type="entry name" value="TPR_rpt"/>
</dbReference>